<feature type="signal peptide" evidence="1">
    <location>
        <begin position="1"/>
        <end position="19"/>
    </location>
</feature>
<keyword evidence="1" id="KW-0732">Signal</keyword>
<reference evidence="2 3" key="1">
    <citation type="submission" date="2017-03" db="EMBL/GenBank/DDBJ databases">
        <title>Pseudomonas azotoformans: Salt tolerant bacteria having multiple plant growth promoting attributes.</title>
        <authorList>
            <person name="Srivastava A.K."/>
            <person name="Sharma A."/>
            <person name="Srivastava A.K."/>
            <person name="Jamali H."/>
            <person name="Yadav J."/>
            <person name="Srivastava R."/>
            <person name="Kashyap P.L."/>
            <person name="Chakdar H."/>
            <person name="Saxena A.K."/>
        </authorList>
    </citation>
    <scope>NUCLEOTIDE SEQUENCE [LARGE SCALE GENOMIC DNA]</scope>
    <source>
        <strain evidence="2 3">SC 14</strain>
    </source>
</reference>
<evidence type="ECO:0000313" key="3">
    <source>
        <dbReference type="Proteomes" id="UP000290481"/>
    </source>
</evidence>
<protein>
    <recommendedName>
        <fullName evidence="4">Secreted protein</fullName>
    </recommendedName>
</protein>
<organism evidence="2 3">
    <name type="scientific">Pseudomonas azotoformans</name>
    <dbReference type="NCBI Taxonomy" id="47878"/>
    <lineage>
        <taxon>Bacteria</taxon>
        <taxon>Pseudomonadati</taxon>
        <taxon>Pseudomonadota</taxon>
        <taxon>Gammaproteobacteria</taxon>
        <taxon>Pseudomonadales</taxon>
        <taxon>Pseudomonadaceae</taxon>
        <taxon>Pseudomonas</taxon>
    </lineage>
</organism>
<dbReference type="RefSeq" id="WP_060766421.1">
    <property type="nucleotide sequence ID" value="NZ_MZZJ01000002.1"/>
</dbReference>
<dbReference type="AlphaFoldDB" id="A0A4Q0HXT8"/>
<proteinExistence type="predicted"/>
<evidence type="ECO:0000313" key="2">
    <source>
        <dbReference type="EMBL" id="RXE54165.1"/>
    </source>
</evidence>
<sequence>MRKLLKGLLFAFVSQGALAASNATYLSCPGVDKRADDLVVVLDQQAGTASLQSGKSGEGLNFVSPASFGPKEVMWRYQSDRYPRKFSVDRVSLVLKVETTSTMTDKVYVESSTCTIVKPPSGAKF</sequence>
<dbReference type="Proteomes" id="UP000290481">
    <property type="component" value="Unassembled WGS sequence"/>
</dbReference>
<gene>
    <name evidence="2" type="ORF">B4O85_04805</name>
</gene>
<evidence type="ECO:0008006" key="4">
    <source>
        <dbReference type="Google" id="ProtNLM"/>
    </source>
</evidence>
<dbReference type="EMBL" id="MZZJ01000002">
    <property type="protein sequence ID" value="RXE54165.1"/>
    <property type="molecule type" value="Genomic_DNA"/>
</dbReference>
<accession>A0A4Q0HXT8</accession>
<name>A0A4Q0HXT8_PSEAZ</name>
<comment type="caution">
    <text evidence="2">The sequence shown here is derived from an EMBL/GenBank/DDBJ whole genome shotgun (WGS) entry which is preliminary data.</text>
</comment>
<feature type="chain" id="PRO_5020279902" description="Secreted protein" evidence="1">
    <location>
        <begin position="20"/>
        <end position="125"/>
    </location>
</feature>
<evidence type="ECO:0000256" key="1">
    <source>
        <dbReference type="SAM" id="SignalP"/>
    </source>
</evidence>